<feature type="signal peptide" evidence="1">
    <location>
        <begin position="1"/>
        <end position="28"/>
    </location>
</feature>
<reference evidence="2 3" key="1">
    <citation type="submission" date="2018-06" db="EMBL/GenBank/DDBJ databases">
        <title>Nitrincola tibetense sp. nov., isolated from Lake XuguoCo on Tibetan Plateau.</title>
        <authorList>
            <person name="Xing P."/>
        </authorList>
    </citation>
    <scope>NUCLEOTIDE SEQUENCE [LARGE SCALE GENOMIC DNA]</scope>
    <source>
        <strain evidence="3">xg18</strain>
    </source>
</reference>
<feature type="chain" id="PRO_5016984113" evidence="1">
    <location>
        <begin position="29"/>
        <end position="125"/>
    </location>
</feature>
<organism evidence="2 3">
    <name type="scientific">Nitrincola tibetensis</name>
    <dbReference type="NCBI Taxonomy" id="2219697"/>
    <lineage>
        <taxon>Bacteria</taxon>
        <taxon>Pseudomonadati</taxon>
        <taxon>Pseudomonadota</taxon>
        <taxon>Gammaproteobacteria</taxon>
        <taxon>Oceanospirillales</taxon>
        <taxon>Oceanospirillaceae</taxon>
        <taxon>Nitrincola</taxon>
    </lineage>
</organism>
<protein>
    <submittedName>
        <fullName evidence="2">Uncharacterized protein</fullName>
    </submittedName>
</protein>
<proteinExistence type="predicted"/>
<dbReference type="RefSeq" id="WP_112157350.1">
    <property type="nucleotide sequence ID" value="NZ_QKRX01000002.1"/>
</dbReference>
<name>A0A364NQA9_9GAMM</name>
<keyword evidence="3" id="KW-1185">Reference proteome</keyword>
<accession>A0A364NQA9</accession>
<sequence length="125" mass="13862">MKHLSLFKKLSAFAIATTAAIAFNSAMAATGTITAPVDRIMFDNDLYGACVAHFPAHNPKSVLPGCADNWITFDCDAQFNDENKAYEMFSLVQMAFALNKRVRITFTDEQTHNGWCVAKRVQLLP</sequence>
<dbReference type="OrthoDB" id="5770228at2"/>
<evidence type="ECO:0000313" key="2">
    <source>
        <dbReference type="EMBL" id="RAU19212.1"/>
    </source>
</evidence>
<dbReference type="EMBL" id="QKRX01000002">
    <property type="protein sequence ID" value="RAU19212.1"/>
    <property type="molecule type" value="Genomic_DNA"/>
</dbReference>
<keyword evidence="1" id="KW-0732">Signal</keyword>
<dbReference type="Proteomes" id="UP000250744">
    <property type="component" value="Unassembled WGS sequence"/>
</dbReference>
<comment type="caution">
    <text evidence="2">The sequence shown here is derived from an EMBL/GenBank/DDBJ whole genome shotgun (WGS) entry which is preliminary data.</text>
</comment>
<gene>
    <name evidence="2" type="ORF">DN062_02785</name>
</gene>
<evidence type="ECO:0000256" key="1">
    <source>
        <dbReference type="SAM" id="SignalP"/>
    </source>
</evidence>
<evidence type="ECO:0000313" key="3">
    <source>
        <dbReference type="Proteomes" id="UP000250744"/>
    </source>
</evidence>
<dbReference type="AlphaFoldDB" id="A0A364NQA9"/>